<dbReference type="GO" id="GO:0042301">
    <property type="term" value="F:phosphate ion binding"/>
    <property type="evidence" value="ECO:0007669"/>
    <property type="project" value="InterPro"/>
</dbReference>
<comment type="caution">
    <text evidence="6">The sequence shown here is derived from an EMBL/GenBank/DDBJ whole genome shotgun (WGS) entry which is preliminary data.</text>
</comment>
<dbReference type="Pfam" id="PF12849">
    <property type="entry name" value="PBP_like_2"/>
    <property type="match status" value="1"/>
</dbReference>
<protein>
    <recommendedName>
        <fullName evidence="4">Phosphate-binding protein</fullName>
    </recommendedName>
</protein>
<organism evidence="6 7">
    <name type="scientific">Enemella dayhoffiae</name>
    <dbReference type="NCBI Taxonomy" id="2016507"/>
    <lineage>
        <taxon>Bacteria</taxon>
        <taxon>Bacillati</taxon>
        <taxon>Actinomycetota</taxon>
        <taxon>Actinomycetes</taxon>
        <taxon>Propionibacteriales</taxon>
        <taxon>Propionibacteriaceae</taxon>
        <taxon>Enemella</taxon>
    </lineage>
</organism>
<dbReference type="RefSeq" id="WP_094363458.1">
    <property type="nucleotide sequence ID" value="NZ_NMVQ01000009.1"/>
</dbReference>
<dbReference type="InterPro" id="IPR005673">
    <property type="entry name" value="ABC_phos-bd_PstS"/>
</dbReference>
<evidence type="ECO:0000256" key="4">
    <source>
        <dbReference type="PIRNR" id="PIRNR002756"/>
    </source>
</evidence>
<dbReference type="InterPro" id="IPR050962">
    <property type="entry name" value="Phosphate-bind_PstS"/>
</dbReference>
<dbReference type="PIRSF" id="PIRSF002756">
    <property type="entry name" value="PstS"/>
    <property type="match status" value="1"/>
</dbReference>
<keyword evidence="3 4" id="KW-0592">Phosphate transport</keyword>
<dbReference type="PROSITE" id="PS51257">
    <property type="entry name" value="PROKAR_LIPOPROTEIN"/>
    <property type="match status" value="1"/>
</dbReference>
<gene>
    <name evidence="6" type="ORF">CGZ93_07155</name>
</gene>
<reference evidence="6 7" key="1">
    <citation type="submission" date="2017-07" db="EMBL/GenBank/DDBJ databases">
        <title>Draft whole genome sequences of clinical Proprionibacteriaceae strains.</title>
        <authorList>
            <person name="Bernier A.-M."/>
            <person name="Bernard K."/>
            <person name="Domingo M.-C."/>
        </authorList>
    </citation>
    <scope>NUCLEOTIDE SEQUENCE [LARGE SCALE GENOMIC DNA]</scope>
    <source>
        <strain evidence="6 7">NML 130396</strain>
    </source>
</reference>
<dbReference type="EMBL" id="NMVQ01000009">
    <property type="protein sequence ID" value="OYO22813.1"/>
    <property type="molecule type" value="Genomic_DNA"/>
</dbReference>
<comment type="similarity">
    <text evidence="1 4">Belongs to the PstS family.</text>
</comment>
<dbReference type="Gene3D" id="3.40.190.10">
    <property type="entry name" value="Periplasmic binding protein-like II"/>
    <property type="match status" value="2"/>
</dbReference>
<keyword evidence="2 4" id="KW-0813">Transport</keyword>
<evidence type="ECO:0000256" key="1">
    <source>
        <dbReference type="ARBA" id="ARBA00008725"/>
    </source>
</evidence>
<evidence type="ECO:0000256" key="2">
    <source>
        <dbReference type="ARBA" id="ARBA00022448"/>
    </source>
</evidence>
<name>A0A255H6J7_9ACTN</name>
<dbReference type="AlphaFoldDB" id="A0A255H6J7"/>
<dbReference type="PANTHER" id="PTHR42996:SF1">
    <property type="entry name" value="PHOSPHATE-BINDING PROTEIN PSTS"/>
    <property type="match status" value="1"/>
</dbReference>
<evidence type="ECO:0000313" key="6">
    <source>
        <dbReference type="EMBL" id="OYO22813.1"/>
    </source>
</evidence>
<dbReference type="GO" id="GO:0043190">
    <property type="term" value="C:ATP-binding cassette (ABC) transporter complex"/>
    <property type="evidence" value="ECO:0007669"/>
    <property type="project" value="InterPro"/>
</dbReference>
<accession>A0A255H6J7</accession>
<dbReference type="Proteomes" id="UP000216311">
    <property type="component" value="Unassembled WGS sequence"/>
</dbReference>
<sequence length="364" mass="37760">MRIGRWVVGGVVTALALTGCNTATRTDAAPRASASASTPAGLSCPSAMIIGVVPAVQREPIAEVLDGYAKTCRNKGSASIQVKSTDESMLMFRNALATWVAVAQPLPADQLTGFSERCSGEPPRHLPTSAAPLVVSWNLPGVDRLQLTPTVLARMLNGSITRWDDPALKQLNPGVPLPGVPVTAIHPEDSPGLLATVSDWLHTTAPADWPAAASAPWPGKGVPAQNLAAAVSQLGATPGALTVLPQSYARTNSLPAASIDFGAGPVAPGPESATKGLAAASLAEGTDLRVTPKYAGAPAGAYPLNLINYQVVCTNNVAKQGPLLRDLVTYWVMPATQQSLGELGYTPVPEAWAQRIGERAKQLR</sequence>
<evidence type="ECO:0000313" key="7">
    <source>
        <dbReference type="Proteomes" id="UP000216311"/>
    </source>
</evidence>
<dbReference type="PANTHER" id="PTHR42996">
    <property type="entry name" value="PHOSPHATE-BINDING PROTEIN PSTS"/>
    <property type="match status" value="1"/>
</dbReference>
<dbReference type="GO" id="GO:0035435">
    <property type="term" value="P:phosphate ion transmembrane transport"/>
    <property type="evidence" value="ECO:0007669"/>
    <property type="project" value="InterPro"/>
</dbReference>
<feature type="domain" description="PBP" evidence="5">
    <location>
        <begin position="78"/>
        <end position="330"/>
    </location>
</feature>
<dbReference type="SUPFAM" id="SSF53850">
    <property type="entry name" value="Periplasmic binding protein-like II"/>
    <property type="match status" value="1"/>
</dbReference>
<dbReference type="OrthoDB" id="9801510at2"/>
<evidence type="ECO:0000259" key="5">
    <source>
        <dbReference type="Pfam" id="PF12849"/>
    </source>
</evidence>
<evidence type="ECO:0000256" key="3">
    <source>
        <dbReference type="ARBA" id="ARBA00022592"/>
    </source>
</evidence>
<proteinExistence type="inferred from homology"/>
<keyword evidence="7" id="KW-1185">Reference proteome</keyword>
<dbReference type="InterPro" id="IPR024370">
    <property type="entry name" value="PBP_domain"/>
</dbReference>